<protein>
    <recommendedName>
        <fullName evidence="3">Antitoxin of toxin-antitoxin system, YdaS/YdaT</fullName>
    </recommendedName>
</protein>
<dbReference type="EMBL" id="BAAAEN010000037">
    <property type="protein sequence ID" value="GAA0531351.1"/>
    <property type="molecule type" value="Genomic_DNA"/>
</dbReference>
<sequence>MKLIDYVNQGRGMRTKLATSLGVPQILISQWALEQRRVPAERCPTIERATDGAVRCEDLRPDVDWAYLRQSAAPTPEPTPAGETSHA</sequence>
<keyword evidence="2" id="KW-1185">Reference proteome</keyword>
<dbReference type="Gene3D" id="1.10.260.40">
    <property type="entry name" value="lambda repressor-like DNA-binding domains"/>
    <property type="match status" value="1"/>
</dbReference>
<proteinExistence type="predicted"/>
<dbReference type="SUPFAM" id="SSF47413">
    <property type="entry name" value="lambda repressor-like DNA-binding domains"/>
    <property type="match status" value="1"/>
</dbReference>
<evidence type="ECO:0008006" key="3">
    <source>
        <dbReference type="Google" id="ProtNLM"/>
    </source>
</evidence>
<evidence type="ECO:0000313" key="2">
    <source>
        <dbReference type="Proteomes" id="UP001501706"/>
    </source>
</evidence>
<dbReference type="InterPro" id="IPR031856">
    <property type="entry name" value="YdaS_toxin-like"/>
</dbReference>
<evidence type="ECO:0000313" key="1">
    <source>
        <dbReference type="EMBL" id="GAA0531351.1"/>
    </source>
</evidence>
<comment type="caution">
    <text evidence="1">The sequence shown here is derived from an EMBL/GenBank/DDBJ whole genome shotgun (WGS) entry which is preliminary data.</text>
</comment>
<dbReference type="InterPro" id="IPR010982">
    <property type="entry name" value="Lambda_DNA-bd_dom_sf"/>
</dbReference>
<accession>A0ABN1D120</accession>
<dbReference type="Pfam" id="PF15943">
    <property type="entry name" value="YdaS_toxin"/>
    <property type="match status" value="1"/>
</dbReference>
<name>A0ABN1D120_9BURK</name>
<reference evidence="1 2" key="1">
    <citation type="journal article" date="2019" name="Int. J. Syst. Evol. Microbiol.">
        <title>The Global Catalogue of Microorganisms (GCM) 10K type strain sequencing project: providing services to taxonomists for standard genome sequencing and annotation.</title>
        <authorList>
            <consortium name="The Broad Institute Genomics Platform"/>
            <consortium name="The Broad Institute Genome Sequencing Center for Infectious Disease"/>
            <person name="Wu L."/>
            <person name="Ma J."/>
        </authorList>
    </citation>
    <scope>NUCLEOTIDE SEQUENCE [LARGE SCALE GENOMIC DNA]</scope>
    <source>
        <strain evidence="1 2">JCM 14330</strain>
    </source>
</reference>
<organism evidence="1 2">
    <name type="scientific">Pigmentiphaga daeguensis</name>
    <dbReference type="NCBI Taxonomy" id="414049"/>
    <lineage>
        <taxon>Bacteria</taxon>
        <taxon>Pseudomonadati</taxon>
        <taxon>Pseudomonadota</taxon>
        <taxon>Betaproteobacteria</taxon>
        <taxon>Burkholderiales</taxon>
        <taxon>Alcaligenaceae</taxon>
        <taxon>Pigmentiphaga</taxon>
    </lineage>
</organism>
<gene>
    <name evidence="1" type="ORF">GCM10009097_55980</name>
</gene>
<dbReference type="Proteomes" id="UP001501706">
    <property type="component" value="Unassembled WGS sequence"/>
</dbReference>